<dbReference type="AlphaFoldDB" id="A0A7G1NTY0"/>
<evidence type="ECO:0000313" key="1">
    <source>
        <dbReference type="EMBL" id="BCL25087.1"/>
    </source>
</evidence>
<evidence type="ECO:0000313" key="2">
    <source>
        <dbReference type="Proteomes" id="UP000516373"/>
    </source>
</evidence>
<gene>
    <name evidence="1" type="ORF">GCM10017668_69300</name>
</gene>
<protein>
    <submittedName>
        <fullName evidence="1">Uncharacterized protein</fullName>
    </submittedName>
</protein>
<sequence length="65" mass="7456">MMPSLSKVADRVLERFVPKASASADTSWWEYCYCTADWRKIYRLCHVVGGRTSCGKCENVRYIGC</sequence>
<name>A0A7G1NTY0_9ACTN</name>
<reference evidence="1 2" key="1">
    <citation type="journal article" date="2014" name="Int. J. Syst. Evol. Microbiol.">
        <title>Complete genome sequence of Corynebacterium casei LMG S-19264T (=DSM 44701T), isolated from a smear-ripened cheese.</title>
        <authorList>
            <consortium name="US DOE Joint Genome Institute (JGI-PGF)"/>
            <person name="Walter F."/>
            <person name="Albersmeier A."/>
            <person name="Kalinowski J."/>
            <person name="Ruckert C."/>
        </authorList>
    </citation>
    <scope>NUCLEOTIDE SEQUENCE [LARGE SCALE GENOMIC DNA]</scope>
    <source>
        <strain evidence="1 2">JCM 4255</strain>
    </source>
</reference>
<organism evidence="1 2">
    <name type="scientific">Streptomyces tuirus</name>
    <dbReference type="NCBI Taxonomy" id="68278"/>
    <lineage>
        <taxon>Bacteria</taxon>
        <taxon>Bacillati</taxon>
        <taxon>Actinomycetota</taxon>
        <taxon>Actinomycetes</taxon>
        <taxon>Kitasatosporales</taxon>
        <taxon>Streptomycetaceae</taxon>
        <taxon>Streptomyces</taxon>
    </lineage>
</organism>
<dbReference type="EMBL" id="AP023439">
    <property type="protein sequence ID" value="BCL25087.1"/>
    <property type="molecule type" value="Genomic_DNA"/>
</dbReference>
<dbReference type="Proteomes" id="UP000516373">
    <property type="component" value="Chromosome"/>
</dbReference>
<accession>A0A7G1NTY0</accession>
<proteinExistence type="predicted"/>
<dbReference type="RefSeq" id="WP_031104392.1">
    <property type="nucleotide sequence ID" value="NZ_AP023439.1"/>
</dbReference>
<dbReference type="KEGG" id="stui:GCM10017668_69300"/>